<sequence>MRKEGAILNAKIERVNKDIDKTKEKISEFQAKLRELEKQKTELENTEIVEAVRGMDIPMTDLPAILKALREQNGAPFTSGQLGPKSTNTEKEETEA</sequence>
<dbReference type="Proteomes" id="UP000298324">
    <property type="component" value="Unassembled WGS sequence"/>
</dbReference>
<reference evidence="3 4" key="1">
    <citation type="journal article" date="2018" name="Environ. Microbiol.">
        <title>Novel energy conservation strategies and behaviour of Pelotomaculum schinkii driving syntrophic propionate catabolism.</title>
        <authorList>
            <person name="Hidalgo-Ahumada C.A.P."/>
            <person name="Nobu M.K."/>
            <person name="Narihiro T."/>
            <person name="Tamaki H."/>
            <person name="Liu W.T."/>
            <person name="Kamagata Y."/>
            <person name="Stams A.J.M."/>
            <person name="Imachi H."/>
            <person name="Sousa D.Z."/>
        </authorList>
    </citation>
    <scope>NUCLEOTIDE SEQUENCE [LARGE SCALE GENOMIC DNA]</scope>
    <source>
        <strain evidence="3 4">HH</strain>
    </source>
</reference>
<dbReference type="AlphaFoldDB" id="A0A4Y7RAC7"/>
<feature type="compositionally biased region" description="Polar residues" evidence="2">
    <location>
        <begin position="75"/>
        <end position="87"/>
    </location>
</feature>
<dbReference type="Pfam" id="PF14193">
    <property type="entry name" value="DUF4315"/>
    <property type="match status" value="1"/>
</dbReference>
<accession>A0A4Y7RAC7</accession>
<evidence type="ECO:0000313" key="4">
    <source>
        <dbReference type="Proteomes" id="UP000298324"/>
    </source>
</evidence>
<protein>
    <recommendedName>
        <fullName evidence="5">DUF4315 family protein</fullName>
    </recommendedName>
</protein>
<organism evidence="3 4">
    <name type="scientific">Pelotomaculum schinkii</name>
    <dbReference type="NCBI Taxonomy" id="78350"/>
    <lineage>
        <taxon>Bacteria</taxon>
        <taxon>Bacillati</taxon>
        <taxon>Bacillota</taxon>
        <taxon>Clostridia</taxon>
        <taxon>Eubacteriales</taxon>
        <taxon>Desulfotomaculaceae</taxon>
        <taxon>Pelotomaculum</taxon>
    </lineage>
</organism>
<evidence type="ECO:0000256" key="1">
    <source>
        <dbReference type="SAM" id="Coils"/>
    </source>
</evidence>
<feature type="region of interest" description="Disordered" evidence="2">
    <location>
        <begin position="73"/>
        <end position="96"/>
    </location>
</feature>
<gene>
    <name evidence="3" type="ORF">Psch_02651</name>
</gene>
<comment type="caution">
    <text evidence="3">The sequence shown here is derived from an EMBL/GenBank/DDBJ whole genome shotgun (WGS) entry which is preliminary data.</text>
</comment>
<evidence type="ECO:0008006" key="5">
    <source>
        <dbReference type="Google" id="ProtNLM"/>
    </source>
</evidence>
<keyword evidence="1" id="KW-0175">Coiled coil</keyword>
<evidence type="ECO:0000313" key="3">
    <source>
        <dbReference type="EMBL" id="TEB05610.1"/>
    </source>
</evidence>
<dbReference type="InterPro" id="IPR025464">
    <property type="entry name" value="DUF4315"/>
</dbReference>
<dbReference type="EMBL" id="QFGA01000002">
    <property type="protein sequence ID" value="TEB05610.1"/>
    <property type="molecule type" value="Genomic_DNA"/>
</dbReference>
<evidence type="ECO:0000256" key="2">
    <source>
        <dbReference type="SAM" id="MobiDB-lite"/>
    </source>
</evidence>
<keyword evidence="4" id="KW-1185">Reference proteome</keyword>
<proteinExistence type="predicted"/>
<feature type="coiled-coil region" evidence="1">
    <location>
        <begin position="12"/>
        <end position="46"/>
    </location>
</feature>
<name>A0A4Y7RAC7_9FIRM</name>